<name>A0ABU5DX51_9PROT</name>
<feature type="domain" description="Guanylate cyclase" evidence="5">
    <location>
        <begin position="381"/>
        <end position="518"/>
    </location>
</feature>
<dbReference type="SUPFAM" id="SSF81343">
    <property type="entry name" value="Fumarate reductase respiratory complex transmembrane subunits"/>
    <property type="match status" value="1"/>
</dbReference>
<accession>A0ABU5DX51</accession>
<feature type="transmembrane region" description="Helical" evidence="4">
    <location>
        <begin position="237"/>
        <end position="256"/>
    </location>
</feature>
<evidence type="ECO:0000313" key="8">
    <source>
        <dbReference type="Proteomes" id="UP001271769"/>
    </source>
</evidence>
<dbReference type="SUPFAM" id="SSF55073">
    <property type="entry name" value="Nucleotide cyclase"/>
    <property type="match status" value="1"/>
</dbReference>
<organism evidence="7 8">
    <name type="scientific">Dongia rigui</name>
    <dbReference type="NCBI Taxonomy" id="940149"/>
    <lineage>
        <taxon>Bacteria</taxon>
        <taxon>Pseudomonadati</taxon>
        <taxon>Pseudomonadota</taxon>
        <taxon>Alphaproteobacteria</taxon>
        <taxon>Rhodospirillales</taxon>
        <taxon>Dongiaceae</taxon>
        <taxon>Dongia</taxon>
    </lineage>
</organism>
<feature type="transmembrane region" description="Helical" evidence="4">
    <location>
        <begin position="143"/>
        <end position="169"/>
    </location>
</feature>
<evidence type="ECO:0000256" key="3">
    <source>
        <dbReference type="ARBA" id="ARBA00023136"/>
    </source>
</evidence>
<dbReference type="InterPro" id="IPR036010">
    <property type="entry name" value="2Fe-2S_ferredoxin-like_sf"/>
</dbReference>
<evidence type="ECO:0000259" key="6">
    <source>
        <dbReference type="PROSITE" id="PS51085"/>
    </source>
</evidence>
<dbReference type="InterPro" id="IPR050697">
    <property type="entry name" value="Adenylyl/Guanylyl_Cyclase_3/4"/>
</dbReference>
<dbReference type="RefSeq" id="WP_320500278.1">
    <property type="nucleotide sequence ID" value="NZ_JAXCLX010000001.1"/>
</dbReference>
<reference evidence="7 8" key="1">
    <citation type="journal article" date="2013" name="Antonie Van Leeuwenhoek">
        <title>Dongia rigui sp. nov., isolated from freshwater of a large wetland in Korea.</title>
        <authorList>
            <person name="Baik K.S."/>
            <person name="Hwang Y.M."/>
            <person name="Choi J.S."/>
            <person name="Kwon J."/>
            <person name="Seong C.N."/>
        </authorList>
    </citation>
    <scope>NUCLEOTIDE SEQUENCE [LARGE SCALE GENOMIC DNA]</scope>
    <source>
        <strain evidence="7 8">04SU4-P</strain>
    </source>
</reference>
<dbReference type="SMART" id="SM00044">
    <property type="entry name" value="CYCc"/>
    <property type="match status" value="1"/>
</dbReference>
<dbReference type="InterPro" id="IPR001054">
    <property type="entry name" value="A/G_cyclase"/>
</dbReference>
<feature type="transmembrane region" description="Helical" evidence="4">
    <location>
        <begin position="99"/>
        <end position="123"/>
    </location>
</feature>
<dbReference type="SUPFAM" id="SSF54292">
    <property type="entry name" value="2Fe-2S ferredoxin-like"/>
    <property type="match status" value="1"/>
</dbReference>
<dbReference type="CDD" id="cd00207">
    <property type="entry name" value="fer2"/>
    <property type="match status" value="1"/>
</dbReference>
<keyword evidence="4" id="KW-1133">Transmembrane helix</keyword>
<gene>
    <name evidence="7" type="ORF">SMD31_07965</name>
</gene>
<dbReference type="PANTHER" id="PTHR43081">
    <property type="entry name" value="ADENYLATE CYCLASE, TERMINAL-DIFFERENTIATION SPECIFIC-RELATED"/>
    <property type="match status" value="1"/>
</dbReference>
<dbReference type="PROSITE" id="PS51085">
    <property type="entry name" value="2FE2S_FER_2"/>
    <property type="match status" value="1"/>
</dbReference>
<feature type="transmembrane region" description="Helical" evidence="4">
    <location>
        <begin position="181"/>
        <end position="198"/>
    </location>
</feature>
<comment type="caution">
    <text evidence="7">The sequence shown here is derived from an EMBL/GenBank/DDBJ whole genome shotgun (WGS) entry which is preliminary data.</text>
</comment>
<protein>
    <submittedName>
        <fullName evidence="7">Adenylate/guanylate cyclase domain-containing protein</fullName>
    </submittedName>
</protein>
<dbReference type="Gene3D" id="3.10.20.30">
    <property type="match status" value="1"/>
</dbReference>
<keyword evidence="3 4" id="KW-0472">Membrane</keyword>
<feature type="transmembrane region" description="Helical" evidence="4">
    <location>
        <begin position="24"/>
        <end position="47"/>
    </location>
</feature>
<keyword evidence="2" id="KW-1003">Cell membrane</keyword>
<dbReference type="Pfam" id="PF00111">
    <property type="entry name" value="Fer2"/>
    <property type="match status" value="1"/>
</dbReference>
<dbReference type="Pfam" id="PF00211">
    <property type="entry name" value="Guanylate_cyc"/>
    <property type="match status" value="1"/>
</dbReference>
<dbReference type="Proteomes" id="UP001271769">
    <property type="component" value="Unassembled WGS sequence"/>
</dbReference>
<feature type="domain" description="2Fe-2S ferredoxin-type" evidence="6">
    <location>
        <begin position="264"/>
        <end position="359"/>
    </location>
</feature>
<sequence>MPSTPSFFALAAARGNRWLGRVRLVTGLILFAYVLTHNLNHALGIVSLRWLEAGRYVFLAFWRFPPIEWALFIAVFLHLTVALIALYRRRSLKMPFWEGAQLVLGLATPPLLMLHVLGTAYASERFDFEDSYAYVLLSLWVFLPGYGALQALAVLTTWIHGCIGMGYWLRLKPWFPKARPCLFAFAVVLPVLALIGFADAGRAVAEKLEDETWLPALKERDRWPDATAATDVHQLQIMGFWICGALLGGVLVARVIRDQIGRARAIEIQYENGAKVRIQSGMTVLEASRSANIPHASVCGGRGRCSTCRVKILKGAAQLPIPSDDERRVLARVGAAPDTRLACQLRPNAPLTVAPLLPAQAGPQQAHARGDYHSGRELEIAVLFADLRGFTQLSEQRLPYDVVFLLNRYFKAMGEAVSGAGGHLDKFIGDGVMALFGIESGMAGDDGQRACTQALEAARRMSVNLEELNRHLVSDLKQPLRIGIGIHFGPVIVGDMGYGANQHLTAIGDTVNTASRLETATKEFGAQLVISDLVARRGGLAFDLMSLHQLQLRGREQTLGVLAFPSAQVERADAAE</sequence>
<dbReference type="EMBL" id="JAXCLX010000001">
    <property type="protein sequence ID" value="MDY0871854.1"/>
    <property type="molecule type" value="Genomic_DNA"/>
</dbReference>
<evidence type="ECO:0000256" key="4">
    <source>
        <dbReference type="SAM" id="Phobius"/>
    </source>
</evidence>
<keyword evidence="4" id="KW-0812">Transmembrane</keyword>
<dbReference type="Gene3D" id="3.30.70.1230">
    <property type="entry name" value="Nucleotide cyclase"/>
    <property type="match status" value="1"/>
</dbReference>
<dbReference type="InterPro" id="IPR012675">
    <property type="entry name" value="Beta-grasp_dom_sf"/>
</dbReference>
<evidence type="ECO:0000313" key="7">
    <source>
        <dbReference type="EMBL" id="MDY0871854.1"/>
    </source>
</evidence>
<dbReference type="CDD" id="cd07302">
    <property type="entry name" value="CHD"/>
    <property type="match status" value="1"/>
</dbReference>
<keyword evidence="8" id="KW-1185">Reference proteome</keyword>
<evidence type="ECO:0000259" key="5">
    <source>
        <dbReference type="PROSITE" id="PS50125"/>
    </source>
</evidence>
<comment type="subcellular location">
    <subcellularLocation>
        <location evidence="1">Cell membrane</location>
        <topology evidence="1">Multi-pass membrane protein</topology>
    </subcellularLocation>
</comment>
<dbReference type="InterPro" id="IPR001041">
    <property type="entry name" value="2Fe-2S_ferredoxin-type"/>
</dbReference>
<proteinExistence type="predicted"/>
<evidence type="ECO:0000256" key="1">
    <source>
        <dbReference type="ARBA" id="ARBA00004651"/>
    </source>
</evidence>
<dbReference type="InterPro" id="IPR034804">
    <property type="entry name" value="SQR/QFR_C/D"/>
</dbReference>
<dbReference type="PROSITE" id="PS50125">
    <property type="entry name" value="GUANYLATE_CYCLASE_2"/>
    <property type="match status" value="1"/>
</dbReference>
<dbReference type="PANTHER" id="PTHR43081:SF17">
    <property type="entry name" value="BLL5647 PROTEIN"/>
    <property type="match status" value="1"/>
</dbReference>
<feature type="transmembrane region" description="Helical" evidence="4">
    <location>
        <begin position="67"/>
        <end position="87"/>
    </location>
</feature>
<evidence type="ECO:0000256" key="2">
    <source>
        <dbReference type="ARBA" id="ARBA00022475"/>
    </source>
</evidence>
<dbReference type="InterPro" id="IPR029787">
    <property type="entry name" value="Nucleotide_cyclase"/>
</dbReference>